<organism evidence="3">
    <name type="scientific">uncultured Cytophagales bacterium</name>
    <dbReference type="NCBI Taxonomy" id="158755"/>
    <lineage>
        <taxon>Bacteria</taxon>
        <taxon>Pseudomonadati</taxon>
        <taxon>Bacteroidota</taxon>
        <taxon>Sphingobacteriia</taxon>
        <taxon>Sphingobacteriales</taxon>
        <taxon>environmental samples</taxon>
    </lineage>
</organism>
<feature type="transmembrane region" description="Helical" evidence="1">
    <location>
        <begin position="94"/>
        <end position="113"/>
    </location>
</feature>
<keyword evidence="1" id="KW-0472">Membrane</keyword>
<feature type="domain" description="Signal transduction histidine kinase internal region" evidence="2">
    <location>
        <begin position="319"/>
        <end position="396"/>
    </location>
</feature>
<feature type="transmembrane region" description="Helical" evidence="1">
    <location>
        <begin position="275"/>
        <end position="297"/>
    </location>
</feature>
<dbReference type="PANTHER" id="PTHR34220">
    <property type="entry name" value="SENSOR HISTIDINE KINASE YPDA"/>
    <property type="match status" value="1"/>
</dbReference>
<keyword evidence="1" id="KW-1133">Transmembrane helix</keyword>
<accession>A0A6J4L7B3</accession>
<feature type="transmembrane region" description="Helical" evidence="1">
    <location>
        <begin position="62"/>
        <end position="82"/>
    </location>
</feature>
<evidence type="ECO:0000256" key="1">
    <source>
        <dbReference type="SAM" id="Phobius"/>
    </source>
</evidence>
<feature type="transmembrane region" description="Helical" evidence="1">
    <location>
        <begin position="210"/>
        <end position="231"/>
    </location>
</feature>
<evidence type="ECO:0000259" key="2">
    <source>
        <dbReference type="Pfam" id="PF06580"/>
    </source>
</evidence>
<dbReference type="SUPFAM" id="SSF55874">
    <property type="entry name" value="ATPase domain of HSP90 chaperone/DNA topoisomerase II/histidine kinase"/>
    <property type="match status" value="1"/>
</dbReference>
<dbReference type="InterPro" id="IPR050640">
    <property type="entry name" value="Bact_2-comp_sensor_kinase"/>
</dbReference>
<dbReference type="EMBL" id="CADCTQ010000594">
    <property type="protein sequence ID" value="CAA9325844.1"/>
    <property type="molecule type" value="Genomic_DNA"/>
</dbReference>
<feature type="transmembrane region" description="Helical" evidence="1">
    <location>
        <begin position="12"/>
        <end position="31"/>
    </location>
</feature>
<dbReference type="GO" id="GO:0016020">
    <property type="term" value="C:membrane"/>
    <property type="evidence" value="ECO:0007669"/>
    <property type="project" value="InterPro"/>
</dbReference>
<dbReference type="PANTHER" id="PTHR34220:SF7">
    <property type="entry name" value="SENSOR HISTIDINE KINASE YPDA"/>
    <property type="match status" value="1"/>
</dbReference>
<keyword evidence="3" id="KW-0418">Kinase</keyword>
<name>A0A6J4L7B3_9SPHI</name>
<protein>
    <submittedName>
        <fullName evidence="3">Putative two-component system sensor protein, no kinase domain</fullName>
    </submittedName>
</protein>
<keyword evidence="1" id="KW-0812">Transmembrane</keyword>
<dbReference type="InterPro" id="IPR036890">
    <property type="entry name" value="HATPase_C_sf"/>
</dbReference>
<keyword evidence="3" id="KW-0808">Transferase</keyword>
<feature type="transmembrane region" description="Helical" evidence="1">
    <location>
        <begin position="178"/>
        <end position="204"/>
    </location>
</feature>
<dbReference type="Gene3D" id="3.30.565.10">
    <property type="entry name" value="Histidine kinase-like ATPase, C-terminal domain"/>
    <property type="match status" value="1"/>
</dbReference>
<gene>
    <name evidence="3" type="ORF">AVDCRST_MAG56-7123</name>
</gene>
<dbReference type="Pfam" id="PF06580">
    <property type="entry name" value="His_kinase"/>
    <property type="match status" value="1"/>
</dbReference>
<dbReference type="AlphaFoldDB" id="A0A6J4L7B3"/>
<dbReference type="InterPro" id="IPR010559">
    <property type="entry name" value="Sig_transdc_His_kin_internal"/>
</dbReference>
<sequence>MKDFIAKSDGFNRVEFWAAGTLFAFFLFFFITESQDVPSREGLPERLLFEQANVPFHYYDNYFVPCLIRFTFLFGAFALLNFRVVPQLIRQESPVRNGILVVMLFVAGGLVLGTTDTYLKAYLFNDYATTGDAYEHIFSRSFLYALWLLLLLVLYSLVKYAGVYLLSRSEAIRARYRFVTPGGLVAGVLWVIGLFLLGLGSIFGDWEEMLAAWTVVVPAGIALYWFSLHVLMPRVYAKKRAVLRYLVSILVVLAVTFLPVSLVLVRITGNEDDGFALGFFNAVCQLLITAPLSWVLFKRRLQGDEEVYVLQTKLGQSTANLDFLRSQINPHFLFNALNTIYGTAMQENAERTRDGIEKLADMMRFMLQENTQEKIALAREIEYLNNYISFQKLRTDPNPNVRIQAEIAGPAGPVRIAPMLLIPFVENAFKHGISLREPSHISISLEVKDHTLYFDVHNSRYSRPDHDPERDKSGIGLTNVRQRLQQLYPARHELVIRQTAKEFFVHLTVRLA</sequence>
<reference evidence="3" key="1">
    <citation type="submission" date="2020-02" db="EMBL/GenBank/DDBJ databases">
        <authorList>
            <person name="Meier V. D."/>
        </authorList>
    </citation>
    <scope>NUCLEOTIDE SEQUENCE</scope>
    <source>
        <strain evidence="3">AVDCRST_MAG56</strain>
    </source>
</reference>
<feature type="transmembrane region" description="Helical" evidence="1">
    <location>
        <begin position="243"/>
        <end position="269"/>
    </location>
</feature>
<proteinExistence type="predicted"/>
<evidence type="ECO:0000313" key="3">
    <source>
        <dbReference type="EMBL" id="CAA9325844.1"/>
    </source>
</evidence>
<feature type="transmembrane region" description="Helical" evidence="1">
    <location>
        <begin position="144"/>
        <end position="166"/>
    </location>
</feature>
<dbReference type="GO" id="GO:0000155">
    <property type="term" value="F:phosphorelay sensor kinase activity"/>
    <property type="evidence" value="ECO:0007669"/>
    <property type="project" value="InterPro"/>
</dbReference>